<gene>
    <name evidence="7" type="ORF">AAK873_04065</name>
</gene>
<organism evidence="7 8">
    <name type="scientific">Heminiphilus faecis</name>
    <dbReference type="NCBI Taxonomy" id="2601703"/>
    <lineage>
        <taxon>Bacteria</taxon>
        <taxon>Pseudomonadati</taxon>
        <taxon>Bacteroidota</taxon>
        <taxon>Bacteroidia</taxon>
        <taxon>Bacteroidales</taxon>
        <taxon>Muribaculaceae</taxon>
        <taxon>Heminiphilus</taxon>
    </lineage>
</organism>
<dbReference type="PANTHER" id="PTHR43425">
    <property type="entry name" value="OXYGEN-INSENSITIVE NADPH NITROREDUCTASE"/>
    <property type="match status" value="1"/>
</dbReference>
<dbReference type="Gene3D" id="3.40.109.10">
    <property type="entry name" value="NADH Oxidase"/>
    <property type="match status" value="1"/>
</dbReference>
<evidence type="ECO:0000256" key="4">
    <source>
        <dbReference type="ARBA" id="ARBA00023002"/>
    </source>
</evidence>
<keyword evidence="4 5" id="KW-0560">Oxidoreductase</keyword>
<dbReference type="RefSeq" id="WP_121698878.1">
    <property type="nucleotide sequence ID" value="NZ_JBCLPP010000008.1"/>
</dbReference>
<dbReference type="InterPro" id="IPR029479">
    <property type="entry name" value="Nitroreductase"/>
</dbReference>
<dbReference type="EMBL" id="JBCLPP010000008">
    <property type="protein sequence ID" value="MEY8244796.1"/>
    <property type="molecule type" value="Genomic_DNA"/>
</dbReference>
<evidence type="ECO:0000256" key="2">
    <source>
        <dbReference type="ARBA" id="ARBA00022630"/>
    </source>
</evidence>
<accession>A0ABV4CTT5</accession>
<comment type="similarity">
    <text evidence="1 5">Belongs to the flavin oxidoreductase frp family.</text>
</comment>
<evidence type="ECO:0000259" key="6">
    <source>
        <dbReference type="Pfam" id="PF00881"/>
    </source>
</evidence>
<keyword evidence="2 5" id="KW-0285">Flavoprotein</keyword>
<reference evidence="7 8" key="1">
    <citation type="submission" date="2024-03" db="EMBL/GenBank/DDBJ databases">
        <title>Mouse gut bacterial collection (mGBC) of GemPharmatech.</title>
        <authorList>
            <person name="He Y."/>
            <person name="Dong L."/>
            <person name="Wu D."/>
            <person name="Gao X."/>
            <person name="Lin Z."/>
        </authorList>
    </citation>
    <scope>NUCLEOTIDE SEQUENCE [LARGE SCALE GENOMIC DNA]</scope>
    <source>
        <strain evidence="7 8">54-13</strain>
    </source>
</reference>
<comment type="caution">
    <text evidence="7">The sequence shown here is derived from an EMBL/GenBank/DDBJ whole genome shotgun (WGS) entry which is preliminary data.</text>
</comment>
<name>A0ABV4CTT5_9BACT</name>
<dbReference type="SUPFAM" id="SSF55469">
    <property type="entry name" value="FMN-dependent nitroreductase-like"/>
    <property type="match status" value="1"/>
</dbReference>
<dbReference type="InterPro" id="IPR016446">
    <property type="entry name" value="Flavin_OxRdtase_Frp"/>
</dbReference>
<dbReference type="Proteomes" id="UP001565200">
    <property type="component" value="Unassembled WGS sequence"/>
</dbReference>
<keyword evidence="8" id="KW-1185">Reference proteome</keyword>
<sequence>MDIDRYFSTRRTVRRYTAQEVDNDLLTRLIDEATHAPNTGNMQLYSVIVTRSDEGKRALAPLHFNQPSVTGCSVLLTFCIDINRFNRWCEINRADCGFNNMQMLMAATIDTTLFAQQFNTLAEMHGLGCCYLGTTAYNAPKIAEVLHLPDGVVPLTALTVGYPDGEAPLSDRLPAEGIIHNELYHDYTDADINRLYAHKEALEESSRFIAENSKETLAQVYAEVRYPRATNVLFSDTLNEYLDKTFFK</sequence>
<dbReference type="Pfam" id="PF00881">
    <property type="entry name" value="Nitroreductase"/>
    <property type="match status" value="1"/>
</dbReference>
<dbReference type="PIRSF" id="PIRSF005426">
    <property type="entry name" value="Frp"/>
    <property type="match status" value="1"/>
</dbReference>
<evidence type="ECO:0000313" key="7">
    <source>
        <dbReference type="EMBL" id="MEY8244796.1"/>
    </source>
</evidence>
<evidence type="ECO:0000313" key="8">
    <source>
        <dbReference type="Proteomes" id="UP001565200"/>
    </source>
</evidence>
<evidence type="ECO:0000256" key="3">
    <source>
        <dbReference type="ARBA" id="ARBA00022643"/>
    </source>
</evidence>
<dbReference type="PANTHER" id="PTHR43425:SF2">
    <property type="entry name" value="OXYGEN-INSENSITIVE NADPH NITROREDUCTASE"/>
    <property type="match status" value="1"/>
</dbReference>
<feature type="domain" description="Nitroreductase" evidence="6">
    <location>
        <begin position="9"/>
        <end position="162"/>
    </location>
</feature>
<protein>
    <submittedName>
        <fullName evidence="7">Nitroreductase family protein</fullName>
    </submittedName>
</protein>
<keyword evidence="3 5" id="KW-0288">FMN</keyword>
<dbReference type="InterPro" id="IPR000415">
    <property type="entry name" value="Nitroreductase-like"/>
</dbReference>
<evidence type="ECO:0000256" key="1">
    <source>
        <dbReference type="ARBA" id="ARBA00008366"/>
    </source>
</evidence>
<evidence type="ECO:0000256" key="5">
    <source>
        <dbReference type="PIRNR" id="PIRNR005426"/>
    </source>
</evidence>
<proteinExistence type="inferred from homology"/>
<keyword evidence="5" id="KW-0521">NADP</keyword>